<dbReference type="Pfam" id="PF26639">
    <property type="entry name" value="Het-6_barrel"/>
    <property type="match status" value="1"/>
</dbReference>
<organism evidence="2 3">
    <name type="scientific">Curvularia clavata</name>
    <dbReference type="NCBI Taxonomy" id="95742"/>
    <lineage>
        <taxon>Eukaryota</taxon>
        <taxon>Fungi</taxon>
        <taxon>Dikarya</taxon>
        <taxon>Ascomycota</taxon>
        <taxon>Pezizomycotina</taxon>
        <taxon>Dothideomycetes</taxon>
        <taxon>Pleosporomycetidae</taxon>
        <taxon>Pleosporales</taxon>
        <taxon>Pleosporineae</taxon>
        <taxon>Pleosporaceae</taxon>
        <taxon>Curvularia</taxon>
    </lineage>
</organism>
<dbReference type="Pfam" id="PF06985">
    <property type="entry name" value="HET"/>
    <property type="match status" value="1"/>
</dbReference>
<dbReference type="EMBL" id="CP089280">
    <property type="protein sequence ID" value="USP82164.1"/>
    <property type="molecule type" value="Genomic_DNA"/>
</dbReference>
<evidence type="ECO:0000313" key="2">
    <source>
        <dbReference type="EMBL" id="USP82164.1"/>
    </source>
</evidence>
<gene>
    <name evidence="2" type="ORF">yc1106_09438</name>
</gene>
<keyword evidence="3" id="KW-1185">Reference proteome</keyword>
<evidence type="ECO:0000259" key="1">
    <source>
        <dbReference type="Pfam" id="PF06985"/>
    </source>
</evidence>
<name>A0A9Q9DXQ0_CURCL</name>
<protein>
    <submittedName>
        <fullName evidence="2">HET-domain-containing protein</fullName>
    </submittedName>
</protein>
<evidence type="ECO:0000313" key="3">
    <source>
        <dbReference type="Proteomes" id="UP001056012"/>
    </source>
</evidence>
<reference evidence="2" key="1">
    <citation type="submission" date="2021-12" db="EMBL/GenBank/DDBJ databases">
        <title>Curvularia clavata genome.</title>
        <authorList>
            <person name="Cao Y."/>
        </authorList>
    </citation>
    <scope>NUCLEOTIDE SEQUENCE</scope>
    <source>
        <strain evidence="2">Yc1106</strain>
    </source>
</reference>
<feature type="domain" description="Heterokaryon incompatibility" evidence="1">
    <location>
        <begin position="1"/>
        <end position="97"/>
    </location>
</feature>
<proteinExistence type="predicted"/>
<dbReference type="OrthoDB" id="3548654at2759"/>
<dbReference type="InterPro" id="IPR010730">
    <property type="entry name" value="HET"/>
</dbReference>
<dbReference type="PANTHER" id="PTHR24148">
    <property type="entry name" value="ANKYRIN REPEAT DOMAIN-CONTAINING PROTEIN 39 HOMOLOG-RELATED"/>
    <property type="match status" value="1"/>
</dbReference>
<dbReference type="AlphaFoldDB" id="A0A9Q9DXQ0"/>
<sequence>MCINQENLDEKSWQVEMMGEIYQAAERVVIWLDDQHIRHSEMMDATVLLETINFISLDLPTDVYDPPSRVVGHCNHWQALSRLLSHPYWHRVWIIQEVAMAKNVHLLYGNRYIAWDHLVKMITCLVTYPVRVLPAVAHLTYGLDNSTFSGGAIQVLAIATLRNLVHRNEFTTLVECILFTKHSNATNPRDKIFALKNLVRQPSNSKLVPSIKIDYRLKVHDVYASVSRDLLETIPSFILSFAGIGWQRKTPGLPSWVPDFQSLPECTDEQNLNTDAKYSAGLPGSINIPVCAVSNGYLPAITVQAIFVSNVSCISPTKITIGETQIMSDTLTFTKTLYTEAWKIVQKMPSRYAATGQAKVEAFWRTLIEDRHVTEDTTNTQFKRPASPEYGTYFLARQDEFFTDEDLTTDMPWMKEATKNKTYEFKYKSSFNFSRAIGRVWQGRKFAVTENGLMGVVPPGAELGDMLCIVPGFERPVLLRKSPRPVLLSEEENNSYEFVGACYAHGIMDGELLKGVPSFKTFRVR</sequence>
<dbReference type="VEuPathDB" id="FungiDB:yc1106_09438"/>
<dbReference type="Proteomes" id="UP001056012">
    <property type="component" value="Chromosome 7"/>
</dbReference>
<dbReference type="PANTHER" id="PTHR24148:SF73">
    <property type="entry name" value="HET DOMAIN PROTEIN (AFU_ORTHOLOGUE AFUA_8G01020)"/>
    <property type="match status" value="1"/>
</dbReference>
<accession>A0A9Q9DXQ0</accession>
<dbReference type="InterPro" id="IPR052895">
    <property type="entry name" value="HetReg/Transcr_Mod"/>
</dbReference>